<dbReference type="EMBL" id="JACXVP010000005">
    <property type="protein sequence ID" value="KAG5605878.1"/>
    <property type="molecule type" value="Genomic_DNA"/>
</dbReference>
<dbReference type="GO" id="GO:0140662">
    <property type="term" value="F:ATP-dependent protein folding chaperone"/>
    <property type="evidence" value="ECO:0007669"/>
    <property type="project" value="InterPro"/>
</dbReference>
<keyword evidence="2" id="KW-0067">ATP-binding</keyword>
<dbReference type="FunFam" id="3.30.30.30:FF:000003">
    <property type="entry name" value="Heat shock protein 9"/>
    <property type="match status" value="1"/>
</dbReference>
<organism evidence="3 4">
    <name type="scientific">Solanum commersonii</name>
    <name type="common">Commerson's wild potato</name>
    <name type="synonym">Commerson's nightshade</name>
    <dbReference type="NCBI Taxonomy" id="4109"/>
    <lineage>
        <taxon>Eukaryota</taxon>
        <taxon>Viridiplantae</taxon>
        <taxon>Streptophyta</taxon>
        <taxon>Embryophyta</taxon>
        <taxon>Tracheophyta</taxon>
        <taxon>Spermatophyta</taxon>
        <taxon>Magnoliopsida</taxon>
        <taxon>eudicotyledons</taxon>
        <taxon>Gunneridae</taxon>
        <taxon>Pentapetalae</taxon>
        <taxon>asterids</taxon>
        <taxon>lamiids</taxon>
        <taxon>Solanales</taxon>
        <taxon>Solanaceae</taxon>
        <taxon>Solanoideae</taxon>
        <taxon>Solaneae</taxon>
        <taxon>Solanum</taxon>
    </lineage>
</organism>
<dbReference type="PANTHER" id="PTHR19375">
    <property type="entry name" value="HEAT SHOCK PROTEIN 70KDA"/>
    <property type="match status" value="1"/>
</dbReference>
<evidence type="ECO:0000313" key="4">
    <source>
        <dbReference type="Proteomes" id="UP000824120"/>
    </source>
</evidence>
<evidence type="ECO:0000313" key="3">
    <source>
        <dbReference type="EMBL" id="KAG5605878.1"/>
    </source>
</evidence>
<dbReference type="SUPFAM" id="SSF53067">
    <property type="entry name" value="Actin-like ATPase domain"/>
    <property type="match status" value="1"/>
</dbReference>
<dbReference type="Gene3D" id="3.30.30.30">
    <property type="match status" value="1"/>
</dbReference>
<dbReference type="AlphaFoldDB" id="A0A9J5Z495"/>
<dbReference type="InterPro" id="IPR043129">
    <property type="entry name" value="ATPase_NBD"/>
</dbReference>
<keyword evidence="4" id="KW-1185">Reference proteome</keyword>
<name>A0A9J5Z495_SOLCO</name>
<reference evidence="3 4" key="1">
    <citation type="submission" date="2020-09" db="EMBL/GenBank/DDBJ databases">
        <title>De no assembly of potato wild relative species, Solanum commersonii.</title>
        <authorList>
            <person name="Cho K."/>
        </authorList>
    </citation>
    <scope>NUCLEOTIDE SEQUENCE [LARGE SCALE GENOMIC DNA]</scope>
    <source>
        <strain evidence="3">LZ3.2</strain>
        <tissue evidence="3">Leaf</tissue>
    </source>
</reference>
<proteinExistence type="predicted"/>
<dbReference type="InterPro" id="IPR013126">
    <property type="entry name" value="Hsp_70_fam"/>
</dbReference>
<dbReference type="Gene3D" id="3.30.420.40">
    <property type="match status" value="1"/>
</dbReference>
<keyword evidence="1" id="KW-0547">Nucleotide-binding</keyword>
<dbReference type="Pfam" id="PF00012">
    <property type="entry name" value="HSP70"/>
    <property type="match status" value="1"/>
</dbReference>
<evidence type="ECO:0000256" key="1">
    <source>
        <dbReference type="ARBA" id="ARBA00022741"/>
    </source>
</evidence>
<dbReference type="GO" id="GO:0005524">
    <property type="term" value="F:ATP binding"/>
    <property type="evidence" value="ECO:0007669"/>
    <property type="project" value="UniProtKB-KW"/>
</dbReference>
<gene>
    <name evidence="3" type="ORF">H5410_027370</name>
</gene>
<sequence>MRFFDIGENIKGDEDGSLQVTNPEHTLFGNKRLISRCFDDPQMQKEMKMVPYKIVRGLNGDAWLEANGQQYSARQIGAFVLTEMKETTEAYLWKSISKVVVTLPAYFNEPQRQETKDAR</sequence>
<accession>A0A9J5Z495</accession>
<dbReference type="Proteomes" id="UP000824120">
    <property type="component" value="Chromosome 5"/>
</dbReference>
<comment type="caution">
    <text evidence="3">The sequence shown here is derived from an EMBL/GenBank/DDBJ whole genome shotgun (WGS) entry which is preliminary data.</text>
</comment>
<evidence type="ECO:0000256" key="2">
    <source>
        <dbReference type="ARBA" id="ARBA00022840"/>
    </source>
</evidence>
<protein>
    <submittedName>
        <fullName evidence="3">Uncharacterized protein</fullName>
    </submittedName>
</protein>
<dbReference type="OrthoDB" id="3789372at2759"/>